<protein>
    <submittedName>
        <fullName evidence="3">Pilus assembly protein CpaF</fullName>
    </submittedName>
</protein>
<evidence type="ECO:0000313" key="3">
    <source>
        <dbReference type="EMBL" id="SHE61127.1"/>
    </source>
</evidence>
<dbReference type="PANTHER" id="PTHR30486:SF6">
    <property type="entry name" value="TYPE IV PILUS RETRACTATION ATPASE PILT"/>
    <property type="match status" value="1"/>
</dbReference>
<dbReference type="RefSeq" id="WP_072974356.1">
    <property type="nucleotide sequence ID" value="NZ_FQTY01000004.1"/>
</dbReference>
<dbReference type="Pfam" id="PF00437">
    <property type="entry name" value="T2SSE"/>
    <property type="match status" value="1"/>
</dbReference>
<dbReference type="InterPro" id="IPR027417">
    <property type="entry name" value="P-loop_NTPase"/>
</dbReference>
<dbReference type="InterPro" id="IPR050921">
    <property type="entry name" value="T4SS_GSP_E_ATPase"/>
</dbReference>
<keyword evidence="4" id="KW-1185">Reference proteome</keyword>
<sequence length="527" mass="59554">MLGKKRDKSVFLKEENRQSGTFVNENTVKDELMSDISTTEDLAVEVLEIQEVKEIEEINKVSEVEKAKIIQRELGSDNRTHSLFFTPESDGKDFSTILKDVQEYISNNYSILITDETIEGSKEHLKRYISKYVQDSRISVKGMSGKELIDALYSEMAEFGFLTKYIHGEGIEEIDINSWNDIEIQYSDGRCEKLDEHFDSPEHAINVIRRMLHISGMVLDNASPAVLGHLSKNIRIAVLKTPLVDEDVGIAASIRIVNPQNMKKEDFVNGGTATNPMLDFLSECIRYGISVCVAGATSSGKTTIAGWLLTTIPDNKRIFTIENGSRELSLVREKDGRVANSVIHTITRDSENERQRINQITLLDMSLRFNPDIIVVGEMRGAEANAAQEAARTGVAVLTTIHSNSCEATYRRMVSLCKRAVDMSDETLMGYVTEAYPIVVFCKQLENKERKLMEIMECEILPDGTRNYRPLFQYIIAENRMEDGEFTIKGYHEQVNSISESLSKRFLENGMPIDTIKKLKKKEGQSL</sequence>
<evidence type="ECO:0000256" key="1">
    <source>
        <dbReference type="ARBA" id="ARBA00006611"/>
    </source>
</evidence>
<dbReference type="CDD" id="cd01130">
    <property type="entry name" value="VirB11-like_ATPase"/>
    <property type="match status" value="1"/>
</dbReference>
<reference evidence="4" key="1">
    <citation type="submission" date="2016-11" db="EMBL/GenBank/DDBJ databases">
        <authorList>
            <person name="Varghese N."/>
            <person name="Submissions S."/>
        </authorList>
    </citation>
    <scope>NUCLEOTIDE SEQUENCE [LARGE SCALE GENOMIC DNA]</scope>
    <source>
        <strain evidence="4">DSM 18095</strain>
    </source>
</reference>
<dbReference type="Proteomes" id="UP000184114">
    <property type="component" value="Unassembled WGS sequence"/>
</dbReference>
<proteinExistence type="inferred from homology"/>
<comment type="similarity">
    <text evidence="1">Belongs to the GSP E family.</text>
</comment>
<feature type="domain" description="Bacterial type II secretion system protein E" evidence="2">
    <location>
        <begin position="233"/>
        <end position="424"/>
    </location>
</feature>
<dbReference type="Gene3D" id="3.30.450.380">
    <property type="match status" value="1"/>
</dbReference>
<dbReference type="AlphaFoldDB" id="A0A1M4UWV3"/>
<gene>
    <name evidence="3" type="ORF">SAMN02745784_01235</name>
</gene>
<dbReference type="GeneID" id="90995604"/>
<dbReference type="PANTHER" id="PTHR30486">
    <property type="entry name" value="TWITCHING MOTILITY PROTEIN PILT"/>
    <property type="match status" value="1"/>
</dbReference>
<dbReference type="EMBL" id="FQTY01000004">
    <property type="protein sequence ID" value="SHE61127.1"/>
    <property type="molecule type" value="Genomic_DNA"/>
</dbReference>
<accession>A0A1M4UWV3</accession>
<organism evidence="3 4">
    <name type="scientific">Tissierella praeacuta DSM 18095</name>
    <dbReference type="NCBI Taxonomy" id="1123404"/>
    <lineage>
        <taxon>Bacteria</taxon>
        <taxon>Bacillati</taxon>
        <taxon>Bacillota</taxon>
        <taxon>Tissierellia</taxon>
        <taxon>Tissierellales</taxon>
        <taxon>Tissierellaceae</taxon>
        <taxon>Tissierella</taxon>
    </lineage>
</organism>
<dbReference type="SUPFAM" id="SSF52540">
    <property type="entry name" value="P-loop containing nucleoside triphosphate hydrolases"/>
    <property type="match status" value="1"/>
</dbReference>
<dbReference type="Gene3D" id="3.40.50.300">
    <property type="entry name" value="P-loop containing nucleotide triphosphate hydrolases"/>
    <property type="match status" value="1"/>
</dbReference>
<dbReference type="InterPro" id="IPR001482">
    <property type="entry name" value="T2SS/T4SS_dom"/>
</dbReference>
<evidence type="ECO:0000259" key="2">
    <source>
        <dbReference type="Pfam" id="PF00437"/>
    </source>
</evidence>
<evidence type="ECO:0000313" key="4">
    <source>
        <dbReference type="Proteomes" id="UP000184114"/>
    </source>
</evidence>
<dbReference type="STRING" id="1123404.SAMN02745784_01235"/>
<name>A0A1M4UWV3_9FIRM</name>
<dbReference type="GO" id="GO:0016887">
    <property type="term" value="F:ATP hydrolysis activity"/>
    <property type="evidence" value="ECO:0007669"/>
    <property type="project" value="InterPro"/>
</dbReference>